<accession>A0A0L8FT49</accession>
<sequence length="79" mass="9425">MSINYSGQRHFVKESESVCIHTFRKIYTGMSMDHIHEHYFAGKHVCIHKYSCKIMLCTCNYENMSDYAHHMWMSLDLCN</sequence>
<protein>
    <submittedName>
        <fullName evidence="1">Uncharacterized protein</fullName>
    </submittedName>
</protein>
<reference evidence="1" key="1">
    <citation type="submission" date="2015-07" db="EMBL/GenBank/DDBJ databases">
        <title>MeaNS - Measles Nucleotide Surveillance Program.</title>
        <authorList>
            <person name="Tran T."/>
            <person name="Druce J."/>
        </authorList>
    </citation>
    <scope>NUCLEOTIDE SEQUENCE</scope>
    <source>
        <strain evidence="1">UCB-OBI-ISO-001</strain>
        <tissue evidence="1">Gonad</tissue>
    </source>
</reference>
<dbReference type="AlphaFoldDB" id="A0A0L8FT49"/>
<dbReference type="EMBL" id="KQ426760">
    <property type="protein sequence ID" value="KOF67859.1"/>
    <property type="molecule type" value="Genomic_DNA"/>
</dbReference>
<gene>
    <name evidence="1" type="ORF">OCBIM_22008752mg</name>
</gene>
<name>A0A0L8FT49_OCTBM</name>
<proteinExistence type="predicted"/>
<organism evidence="1">
    <name type="scientific">Octopus bimaculoides</name>
    <name type="common">California two-spotted octopus</name>
    <dbReference type="NCBI Taxonomy" id="37653"/>
    <lineage>
        <taxon>Eukaryota</taxon>
        <taxon>Metazoa</taxon>
        <taxon>Spiralia</taxon>
        <taxon>Lophotrochozoa</taxon>
        <taxon>Mollusca</taxon>
        <taxon>Cephalopoda</taxon>
        <taxon>Coleoidea</taxon>
        <taxon>Octopodiformes</taxon>
        <taxon>Octopoda</taxon>
        <taxon>Incirrata</taxon>
        <taxon>Octopodidae</taxon>
        <taxon>Octopus</taxon>
    </lineage>
</organism>
<evidence type="ECO:0000313" key="1">
    <source>
        <dbReference type="EMBL" id="KOF67859.1"/>
    </source>
</evidence>